<evidence type="ECO:0000313" key="3">
    <source>
        <dbReference type="EMBL" id="TKI04382.1"/>
    </source>
</evidence>
<evidence type="ECO:0000259" key="2">
    <source>
        <dbReference type="Pfam" id="PF03070"/>
    </source>
</evidence>
<keyword evidence="4" id="KW-1185">Reference proteome</keyword>
<comment type="caution">
    <text evidence="3">The sequence shown here is derived from an EMBL/GenBank/DDBJ whole genome shotgun (WGS) entry which is preliminary data.</text>
</comment>
<protein>
    <recommendedName>
        <fullName evidence="1">Aminopyrimidine aminohydrolase</fullName>
        <ecNumber evidence="1">3.5.99.2</ecNumber>
    </recommendedName>
</protein>
<evidence type="ECO:0000256" key="1">
    <source>
        <dbReference type="PIRNR" id="PIRNR003170"/>
    </source>
</evidence>
<dbReference type="PIRSF" id="PIRSF003170">
    <property type="entry name" value="Pet18p"/>
    <property type="match status" value="1"/>
</dbReference>
<dbReference type="Pfam" id="PF03070">
    <property type="entry name" value="TENA_THI-4"/>
    <property type="match status" value="1"/>
</dbReference>
<name>A0ABY2SGR7_9HYPH</name>
<evidence type="ECO:0000313" key="4">
    <source>
        <dbReference type="Proteomes" id="UP000305202"/>
    </source>
</evidence>
<proteinExistence type="inferred from homology"/>
<keyword evidence="1" id="KW-0784">Thiamine biosynthesis</keyword>
<dbReference type="SUPFAM" id="SSF48613">
    <property type="entry name" value="Heme oxygenase-like"/>
    <property type="match status" value="1"/>
</dbReference>
<dbReference type="InterPro" id="IPR004305">
    <property type="entry name" value="Thiaminase-2/PQQC"/>
</dbReference>
<dbReference type="EMBL" id="SZPQ01000029">
    <property type="protein sequence ID" value="TKI04382.1"/>
    <property type="molecule type" value="Genomic_DNA"/>
</dbReference>
<comment type="catalytic activity">
    <reaction evidence="1">
        <text>4-amino-5-aminomethyl-2-methylpyrimidine + H2O = 4-amino-5-hydroxymethyl-2-methylpyrimidine + NH4(+)</text>
        <dbReference type="Rhea" id="RHEA:31799"/>
        <dbReference type="ChEBI" id="CHEBI:15377"/>
        <dbReference type="ChEBI" id="CHEBI:16892"/>
        <dbReference type="ChEBI" id="CHEBI:28938"/>
        <dbReference type="ChEBI" id="CHEBI:63416"/>
        <dbReference type="EC" id="3.5.99.2"/>
    </reaction>
</comment>
<dbReference type="Gene3D" id="1.20.910.10">
    <property type="entry name" value="Heme oxygenase-like"/>
    <property type="match status" value="1"/>
</dbReference>
<organism evidence="3 4">
    <name type="scientific">Martelella alba</name>
    <dbReference type="NCBI Taxonomy" id="2590451"/>
    <lineage>
        <taxon>Bacteria</taxon>
        <taxon>Pseudomonadati</taxon>
        <taxon>Pseudomonadota</taxon>
        <taxon>Alphaproteobacteria</taxon>
        <taxon>Hyphomicrobiales</taxon>
        <taxon>Aurantimonadaceae</taxon>
        <taxon>Martelella</taxon>
    </lineage>
</organism>
<dbReference type="CDD" id="cd19358">
    <property type="entry name" value="TenA_E_Spr0628-like"/>
    <property type="match status" value="1"/>
</dbReference>
<dbReference type="EC" id="3.5.99.2" evidence="1"/>
<dbReference type="PANTHER" id="PTHR43198:SF2">
    <property type="entry name" value="SI:CH1073-67J19.1-RELATED"/>
    <property type="match status" value="1"/>
</dbReference>
<dbReference type="PANTHER" id="PTHR43198">
    <property type="entry name" value="BIFUNCTIONAL TH2 PROTEIN"/>
    <property type="match status" value="1"/>
</dbReference>
<dbReference type="InterPro" id="IPR026285">
    <property type="entry name" value="TenA_E"/>
</dbReference>
<dbReference type="InterPro" id="IPR050967">
    <property type="entry name" value="Thiamine_Salvage_TenA"/>
</dbReference>
<sequence>MNGFSDRLLADHAATWQTMQQHRFVTDIEQDRLSAQVFNRYLVFEGDFVATAIRIFAQAVGKAPGIEQQRWLVGVLTALVDEQMGYFEGVLARRGINPDDVQRNLPAVIRFRDGMLNAACQGTYAEIMTLMFGAEWMYYHWCRRAYAAKQTDQDVRQWVVMHAEAGFYAQAGWLKEELDRCASALSAEERRRLSALYRQVLEWEIDFHHAAYDDTALGR</sequence>
<feature type="domain" description="Thiaminase-2/PQQC" evidence="2">
    <location>
        <begin position="11"/>
        <end position="213"/>
    </location>
</feature>
<gene>
    <name evidence="3" type="ORF">FCN80_18055</name>
</gene>
<comment type="function">
    <text evidence="1">Catalyzes an amino-pyrimidine hydrolysis reaction at the C5' of the pyrimidine moiety of thiamine compounds, a reaction that is part of a thiamine salvage pathway. Thus, catalyzes the conversion of 4-amino-5-aminomethyl-2-methylpyrimidine to 4-amino-5-hydroxymethyl-2-methylpyrimidine (HMP).</text>
</comment>
<dbReference type="Proteomes" id="UP000305202">
    <property type="component" value="Unassembled WGS sequence"/>
</dbReference>
<accession>A0ABY2SGR7</accession>
<dbReference type="RefSeq" id="WP_136991559.1">
    <property type="nucleotide sequence ID" value="NZ_SZPQ01000029.1"/>
</dbReference>
<keyword evidence="1" id="KW-0378">Hydrolase</keyword>
<dbReference type="InterPro" id="IPR016084">
    <property type="entry name" value="Haem_Oase-like_multi-hlx"/>
</dbReference>
<comment type="catalytic activity">
    <reaction evidence="1">
        <text>thiamine + H2O = 5-(2-hydroxyethyl)-4-methylthiazole + 4-amino-5-hydroxymethyl-2-methylpyrimidine + H(+)</text>
        <dbReference type="Rhea" id="RHEA:17509"/>
        <dbReference type="ChEBI" id="CHEBI:15377"/>
        <dbReference type="ChEBI" id="CHEBI:15378"/>
        <dbReference type="ChEBI" id="CHEBI:16892"/>
        <dbReference type="ChEBI" id="CHEBI:17957"/>
        <dbReference type="ChEBI" id="CHEBI:18385"/>
        <dbReference type="EC" id="3.5.99.2"/>
    </reaction>
</comment>
<comment type="pathway">
    <text evidence="1">Cofactor biosynthesis; thiamine diphosphate biosynthesis.</text>
</comment>
<reference evidence="3 4" key="1">
    <citation type="submission" date="2019-04" db="EMBL/GenBank/DDBJ databases">
        <authorList>
            <person name="Li M."/>
            <person name="Gao C."/>
        </authorList>
    </citation>
    <scope>NUCLEOTIDE SEQUENCE [LARGE SCALE GENOMIC DNA]</scope>
    <source>
        <strain evidence="3 4">BGMRC 2031</strain>
    </source>
</reference>
<comment type="similarity">
    <text evidence="1">Belongs to the TenA family.</text>
</comment>